<comment type="caution">
    <text evidence="1">The sequence shown here is derived from an EMBL/GenBank/DDBJ whole genome shotgun (WGS) entry which is preliminary data.</text>
</comment>
<dbReference type="Proteomes" id="UP001164250">
    <property type="component" value="Chromosome 4"/>
</dbReference>
<evidence type="ECO:0000313" key="2">
    <source>
        <dbReference type="Proteomes" id="UP001164250"/>
    </source>
</evidence>
<evidence type="ECO:0000313" key="1">
    <source>
        <dbReference type="EMBL" id="KAJ0098570.1"/>
    </source>
</evidence>
<dbReference type="EMBL" id="CM047900">
    <property type="protein sequence ID" value="KAJ0098570.1"/>
    <property type="molecule type" value="Genomic_DNA"/>
</dbReference>
<accession>A0ACC1BI43</accession>
<reference evidence="2" key="1">
    <citation type="journal article" date="2023" name="G3 (Bethesda)">
        <title>Genome assembly and association tests identify interacting loci associated with vigor, precocity, and sex in interspecific pistachio rootstocks.</title>
        <authorList>
            <person name="Palmer W."/>
            <person name="Jacygrad E."/>
            <person name="Sagayaradj S."/>
            <person name="Cavanaugh K."/>
            <person name="Han R."/>
            <person name="Bertier L."/>
            <person name="Beede B."/>
            <person name="Kafkas S."/>
            <person name="Golino D."/>
            <person name="Preece J."/>
            <person name="Michelmore R."/>
        </authorList>
    </citation>
    <scope>NUCLEOTIDE SEQUENCE [LARGE SCALE GENOMIC DNA]</scope>
</reference>
<name>A0ACC1BI43_9ROSI</name>
<organism evidence="1 2">
    <name type="scientific">Pistacia atlantica</name>
    <dbReference type="NCBI Taxonomy" id="434234"/>
    <lineage>
        <taxon>Eukaryota</taxon>
        <taxon>Viridiplantae</taxon>
        <taxon>Streptophyta</taxon>
        <taxon>Embryophyta</taxon>
        <taxon>Tracheophyta</taxon>
        <taxon>Spermatophyta</taxon>
        <taxon>Magnoliopsida</taxon>
        <taxon>eudicotyledons</taxon>
        <taxon>Gunneridae</taxon>
        <taxon>Pentapetalae</taxon>
        <taxon>rosids</taxon>
        <taxon>malvids</taxon>
        <taxon>Sapindales</taxon>
        <taxon>Anacardiaceae</taxon>
        <taxon>Pistacia</taxon>
    </lineage>
</organism>
<keyword evidence="2" id="KW-1185">Reference proteome</keyword>
<proteinExistence type="predicted"/>
<sequence length="998" mass="112577">MATIRDSITDYSKTQRIVLLIDLNPLLHLQDPEPFLTTLLTSTKILISFASLSSSLFAFKFFFSSLSPLLSSSKLPFPSLSLSFGQPEATIQSLNTFLLNPSLKNTFSKTSSFSSPRAVNVAASMRQLVHDYAWDPDGKILDSVCVRSNVVVLFSPILKSVKCLSEFLDVDVNDECLSDVGLFNDKFRGFFGSVNDAFRSRDIHLSWVDVKCGLDSGDANEIELKSWVFDCGIRDLGWGFCSSDSIVLGSGLVHFGLIYPIIGVSSSSHLSNFNNDYSKAIRAQLNLEILDVSGKPLECKVSDLELVNMEMFSRNTDNDSLIPVEFMGSQIRGCEKNRFWGHFGDRIIKFRVKAVYKYEEGVNFEGLFSDSILVREFSGESVNDGKKNSSEFFADKVLKILAREMGGLLQKKGIPIWQIFLSFLYRRGYWALVSLLNGNGESHMGILKPFTIFSALLSIVDDESCSHSKVNEFGGVNPAPFVMTMDNEICKSNGLAALGEVKRKKKKRHLHLLQDLTWDAFCKAASGNTMIDFEEVYFATECNSKKLKFLKCWMKQIEKSSSCSLMIGEKAKQRTDIPKEMETRLAELPQDSEQPIPSTASMGEEALTSASRIQDDAALDMRSETSESFFSNLSIKMQQGLESEGVDLGALAERLVNSSIYWLYQKRDIENTSESQTPAVKPDDACCSIAVIELTKLLLREPKDLIAMHKNNDPSTKASDPSPARCTSESIVRDGLFGLYYCKTSLMSTRYELQILFRMEILQSEIRSSIEEPVKQKFVRQICLLLEAIQCHLQGGFFGDWSLDNYVQKIIKDRYCDTLGDIVHRIYAKMDLLLFADEDESPNHLLNSEDSNQSWRDETGENFRVNKSVSLEDESLQLHENDDENPQGIQREEHARKVMEAHERRERARRFASFTSWVPDLQRVWAPKQPKAMKPKSNWKLPKRKDHKSASYDKVCETPVTGNKRSCSIESDTDEDVHQDSGSRTCSSVSKALFQDNR</sequence>
<gene>
    <name evidence="1" type="ORF">Patl1_20285</name>
</gene>
<protein>
    <submittedName>
        <fullName evidence="1">Uncharacterized protein</fullName>
    </submittedName>
</protein>